<dbReference type="EMBL" id="JAGGKT010000003">
    <property type="protein sequence ID" value="MBP1931669.1"/>
    <property type="molecule type" value="Genomic_DNA"/>
</dbReference>
<name>A0ABS4GN25_9BACL</name>
<dbReference type="InterPro" id="IPR052707">
    <property type="entry name" value="OsmC_Ohr_Peroxiredoxin"/>
</dbReference>
<dbReference type="RefSeq" id="WP_209809753.1">
    <property type="nucleotide sequence ID" value="NZ_JAGGKT010000003.1"/>
</dbReference>
<protein>
    <submittedName>
        <fullName evidence="1">Peroxiredoxin-like protein</fullName>
    </submittedName>
</protein>
<reference evidence="1 2" key="1">
    <citation type="submission" date="2021-03" db="EMBL/GenBank/DDBJ databases">
        <title>Genomic Encyclopedia of Type Strains, Phase IV (KMG-IV): sequencing the most valuable type-strain genomes for metagenomic binning, comparative biology and taxonomic classification.</title>
        <authorList>
            <person name="Goeker M."/>
        </authorList>
    </citation>
    <scope>NUCLEOTIDE SEQUENCE [LARGE SCALE GENOMIC DNA]</scope>
    <source>
        <strain evidence="1 2">DSM 24738</strain>
    </source>
</reference>
<dbReference type="SUPFAM" id="SSF82784">
    <property type="entry name" value="OsmC-like"/>
    <property type="match status" value="1"/>
</dbReference>
<gene>
    <name evidence="1" type="ORF">J2Z37_001670</name>
</gene>
<evidence type="ECO:0000313" key="1">
    <source>
        <dbReference type="EMBL" id="MBP1931669.1"/>
    </source>
</evidence>
<accession>A0ABS4GN25</accession>
<evidence type="ECO:0000313" key="2">
    <source>
        <dbReference type="Proteomes" id="UP001519343"/>
    </source>
</evidence>
<comment type="caution">
    <text evidence="1">The sequence shown here is derived from an EMBL/GenBank/DDBJ whole genome shotgun (WGS) entry which is preliminary data.</text>
</comment>
<dbReference type="Pfam" id="PF02566">
    <property type="entry name" value="OsmC"/>
    <property type="match status" value="1"/>
</dbReference>
<keyword evidence="2" id="KW-1185">Reference proteome</keyword>
<dbReference type="PANTHER" id="PTHR42830:SF2">
    <property type="entry name" value="OSMC_OHR FAMILY PROTEIN"/>
    <property type="match status" value="1"/>
</dbReference>
<sequence>MAQHSFHLKANWTGGRLGNGSIEIGNLNSTISVPTELGGPGVGTNPEDMLIGAASTCYLITLASVLANRKLNIFSLSLTSEGIVSEEGGLHFERITHRPTIVLQKGATDQEIDTAQKAAERAEHACMISKALRGNVEVSVEASVTVEEV</sequence>
<dbReference type="InterPro" id="IPR015946">
    <property type="entry name" value="KH_dom-like_a/b"/>
</dbReference>
<dbReference type="PANTHER" id="PTHR42830">
    <property type="entry name" value="OSMOTICALLY INDUCIBLE FAMILY PROTEIN"/>
    <property type="match status" value="1"/>
</dbReference>
<dbReference type="Proteomes" id="UP001519343">
    <property type="component" value="Unassembled WGS sequence"/>
</dbReference>
<dbReference type="InterPro" id="IPR003718">
    <property type="entry name" value="OsmC/Ohr_fam"/>
</dbReference>
<dbReference type="Gene3D" id="3.30.300.20">
    <property type="match status" value="1"/>
</dbReference>
<organism evidence="1 2">
    <name type="scientific">Ammoniphilus resinae</name>
    <dbReference type="NCBI Taxonomy" id="861532"/>
    <lineage>
        <taxon>Bacteria</taxon>
        <taxon>Bacillati</taxon>
        <taxon>Bacillota</taxon>
        <taxon>Bacilli</taxon>
        <taxon>Bacillales</taxon>
        <taxon>Paenibacillaceae</taxon>
        <taxon>Aneurinibacillus group</taxon>
        <taxon>Ammoniphilus</taxon>
    </lineage>
</organism>
<dbReference type="InterPro" id="IPR036102">
    <property type="entry name" value="OsmC/Ohrsf"/>
</dbReference>
<proteinExistence type="predicted"/>